<evidence type="ECO:0000313" key="2">
    <source>
        <dbReference type="EMBL" id="PWE56742.1"/>
    </source>
</evidence>
<keyword evidence="3" id="KW-1185">Reference proteome</keyword>
<organism evidence="2 3">
    <name type="scientific">Metarhizobium album</name>
    <dbReference type="NCBI Taxonomy" id="2182425"/>
    <lineage>
        <taxon>Bacteria</taxon>
        <taxon>Pseudomonadati</taxon>
        <taxon>Pseudomonadota</taxon>
        <taxon>Alphaproteobacteria</taxon>
        <taxon>Hyphomicrobiales</taxon>
        <taxon>Rhizobiaceae</taxon>
        <taxon>Metarhizobium</taxon>
    </lineage>
</organism>
<feature type="transmembrane region" description="Helical" evidence="1">
    <location>
        <begin position="141"/>
        <end position="160"/>
    </location>
</feature>
<feature type="transmembrane region" description="Helical" evidence="1">
    <location>
        <begin position="72"/>
        <end position="100"/>
    </location>
</feature>
<keyword evidence="1" id="KW-0812">Transmembrane</keyword>
<proteinExistence type="predicted"/>
<feature type="transmembrane region" description="Helical" evidence="1">
    <location>
        <begin position="106"/>
        <end position="129"/>
    </location>
</feature>
<keyword evidence="1" id="KW-1133">Transmembrane helix</keyword>
<evidence type="ECO:0000256" key="1">
    <source>
        <dbReference type="SAM" id="Phobius"/>
    </source>
</evidence>
<gene>
    <name evidence="2" type="ORF">DEM27_10285</name>
</gene>
<feature type="transmembrane region" description="Helical" evidence="1">
    <location>
        <begin position="33"/>
        <end position="51"/>
    </location>
</feature>
<reference evidence="2 3" key="1">
    <citation type="submission" date="2018-05" db="EMBL/GenBank/DDBJ databases">
        <title>The draft genome of strain NS-104.</title>
        <authorList>
            <person name="Hang P."/>
            <person name="Jiang J."/>
        </authorList>
    </citation>
    <scope>NUCLEOTIDE SEQUENCE [LARGE SCALE GENOMIC DNA]</scope>
    <source>
        <strain evidence="2 3">NS-104</strain>
    </source>
</reference>
<comment type="caution">
    <text evidence="2">The sequence shown here is derived from an EMBL/GenBank/DDBJ whole genome shotgun (WGS) entry which is preliminary data.</text>
</comment>
<dbReference type="OrthoDB" id="8411008at2"/>
<keyword evidence="1" id="KW-0472">Membrane</keyword>
<protein>
    <submittedName>
        <fullName evidence="2">Uncharacterized protein</fullName>
    </submittedName>
</protein>
<evidence type="ECO:0000313" key="3">
    <source>
        <dbReference type="Proteomes" id="UP000245252"/>
    </source>
</evidence>
<dbReference type="EMBL" id="QFBC01000003">
    <property type="protein sequence ID" value="PWE56742.1"/>
    <property type="molecule type" value="Genomic_DNA"/>
</dbReference>
<dbReference type="AlphaFoldDB" id="A0A2U2DTW1"/>
<dbReference type="Proteomes" id="UP000245252">
    <property type="component" value="Unassembled WGS sequence"/>
</dbReference>
<name>A0A2U2DTW1_9HYPH</name>
<accession>A0A2U2DTW1</accession>
<dbReference type="RefSeq" id="WP_109458117.1">
    <property type="nucleotide sequence ID" value="NZ_QFBC01000003.1"/>
</dbReference>
<sequence length="232" mass="25871">MKTINNRLLLGTLVAIALYWLAGLVTPNPYLSSAMSLTLLVSGSITAFVYAPQTYRVVFQQQRDTVDDFGSYSHLGVYGIMLLALGSCYVGLYGFLWVVLGQPDSWLGTATSGFGRAMMTAGFAMMTFSPIATRRVERMPNLVWLVICGSLALFLAFLAGTRMPTLPEDDSARFYRLHGNYRPPCPEDRPIWVGQGRAYHTPDSPYRDQVIPTRCYRTEKEAQAAGYRALKR</sequence>